<name>A0A399F3K8_9DEIN</name>
<evidence type="ECO:0000256" key="2">
    <source>
        <dbReference type="ARBA" id="ARBA00022763"/>
    </source>
</evidence>
<comment type="similarity">
    <text evidence="1">Belongs to the RAD52 family.</text>
</comment>
<sequence>MIMAETDKAGKKTAIEILTAPLTADEIEWRVQASKNGKTLIAPYIDNRAVMSRFDRAFGPMGWQNAFHAVPLEDGEGKGGRTPSSGEALNLAWLCGIGVRAEGGEWIWKWDGAGSSDLEPVKGGLSNAMKRAATQWGVGRELYSYPRVYILGEHRYVPFEVLRRLEGLPAAVAAGKRLPEVIQLNPDGSETKKAA</sequence>
<comment type="caution">
    <text evidence="4">The sequence shown here is derived from an EMBL/GenBank/DDBJ whole genome shotgun (WGS) entry which is preliminary data.</text>
</comment>
<dbReference type="Pfam" id="PF04098">
    <property type="entry name" value="Rad52_Rad22"/>
    <property type="match status" value="1"/>
</dbReference>
<evidence type="ECO:0000313" key="5">
    <source>
        <dbReference type="Proteomes" id="UP000266178"/>
    </source>
</evidence>
<keyword evidence="4" id="KW-0238">DNA-binding</keyword>
<dbReference type="EMBL" id="QWLB01000050">
    <property type="protein sequence ID" value="RIH91274.1"/>
    <property type="molecule type" value="Genomic_DNA"/>
</dbReference>
<reference evidence="4 5" key="1">
    <citation type="submission" date="2018-08" db="EMBL/GenBank/DDBJ databases">
        <title>Meiothermus granaticius genome AF-68 sequencing project.</title>
        <authorList>
            <person name="Da Costa M.S."/>
            <person name="Albuquerque L."/>
            <person name="Raposo P."/>
            <person name="Froufe H.J.C."/>
            <person name="Barroso C.S."/>
            <person name="Egas C."/>
        </authorList>
    </citation>
    <scope>NUCLEOTIDE SEQUENCE [LARGE SCALE GENOMIC DNA]</scope>
    <source>
        <strain evidence="4 5">AF-68</strain>
    </source>
</reference>
<keyword evidence="2" id="KW-0227">DNA damage</keyword>
<evidence type="ECO:0000256" key="1">
    <source>
        <dbReference type="ARBA" id="ARBA00006638"/>
    </source>
</evidence>
<keyword evidence="3" id="KW-0234">DNA repair</keyword>
<dbReference type="GO" id="GO:0003677">
    <property type="term" value="F:DNA binding"/>
    <property type="evidence" value="ECO:0007669"/>
    <property type="project" value="UniProtKB-KW"/>
</dbReference>
<evidence type="ECO:0000313" key="4">
    <source>
        <dbReference type="EMBL" id="RIH91274.1"/>
    </source>
</evidence>
<dbReference type="OrthoDB" id="9805874at2"/>
<gene>
    <name evidence="4" type="primary">ddrA_2</name>
    <name evidence="4" type="ORF">Mgrana_02851</name>
</gene>
<organism evidence="4 5">
    <name type="scientific">Meiothermus granaticius NBRC 107808</name>
    <dbReference type="NCBI Taxonomy" id="1227551"/>
    <lineage>
        <taxon>Bacteria</taxon>
        <taxon>Thermotogati</taxon>
        <taxon>Deinococcota</taxon>
        <taxon>Deinococci</taxon>
        <taxon>Thermales</taxon>
        <taxon>Thermaceae</taxon>
        <taxon>Meiothermus</taxon>
    </lineage>
</organism>
<dbReference type="Proteomes" id="UP000266178">
    <property type="component" value="Unassembled WGS sequence"/>
</dbReference>
<dbReference type="GO" id="GO:0006281">
    <property type="term" value="P:DNA repair"/>
    <property type="evidence" value="ECO:0007669"/>
    <property type="project" value="UniProtKB-KW"/>
</dbReference>
<keyword evidence="5" id="KW-1185">Reference proteome</keyword>
<evidence type="ECO:0000256" key="3">
    <source>
        <dbReference type="ARBA" id="ARBA00023204"/>
    </source>
</evidence>
<dbReference type="RefSeq" id="WP_119358292.1">
    <property type="nucleotide sequence ID" value="NZ_BJXM01000003.1"/>
</dbReference>
<proteinExistence type="inferred from homology"/>
<dbReference type="AlphaFoldDB" id="A0A399F3K8"/>
<protein>
    <submittedName>
        <fullName evidence="4">Single-stranded DNA-binding protein DdrA</fullName>
    </submittedName>
</protein>
<accession>A0A399F3K8</accession>
<dbReference type="InterPro" id="IPR041247">
    <property type="entry name" value="Rad52_fam"/>
</dbReference>